<feature type="compositionally biased region" description="Acidic residues" evidence="1">
    <location>
        <begin position="1"/>
        <end position="11"/>
    </location>
</feature>
<gene>
    <name evidence="2" type="ORF">E2C01_050604</name>
</gene>
<comment type="caution">
    <text evidence="2">The sequence shown here is derived from an EMBL/GenBank/DDBJ whole genome shotgun (WGS) entry which is preliminary data.</text>
</comment>
<evidence type="ECO:0000313" key="2">
    <source>
        <dbReference type="EMBL" id="MPC56639.1"/>
    </source>
</evidence>
<feature type="region of interest" description="Disordered" evidence="1">
    <location>
        <begin position="1"/>
        <end position="21"/>
    </location>
</feature>
<dbReference type="EMBL" id="VSRR010014116">
    <property type="protein sequence ID" value="MPC56639.1"/>
    <property type="molecule type" value="Genomic_DNA"/>
</dbReference>
<organism evidence="2 3">
    <name type="scientific">Portunus trituberculatus</name>
    <name type="common">Swimming crab</name>
    <name type="synonym">Neptunus trituberculatus</name>
    <dbReference type="NCBI Taxonomy" id="210409"/>
    <lineage>
        <taxon>Eukaryota</taxon>
        <taxon>Metazoa</taxon>
        <taxon>Ecdysozoa</taxon>
        <taxon>Arthropoda</taxon>
        <taxon>Crustacea</taxon>
        <taxon>Multicrustacea</taxon>
        <taxon>Malacostraca</taxon>
        <taxon>Eumalacostraca</taxon>
        <taxon>Eucarida</taxon>
        <taxon>Decapoda</taxon>
        <taxon>Pleocyemata</taxon>
        <taxon>Brachyura</taxon>
        <taxon>Eubrachyura</taxon>
        <taxon>Portunoidea</taxon>
        <taxon>Portunidae</taxon>
        <taxon>Portuninae</taxon>
        <taxon>Portunus</taxon>
    </lineage>
</organism>
<evidence type="ECO:0000256" key="1">
    <source>
        <dbReference type="SAM" id="MobiDB-lite"/>
    </source>
</evidence>
<accession>A0A5B7GGL9</accession>
<protein>
    <submittedName>
        <fullName evidence="2">Uncharacterized protein</fullName>
    </submittedName>
</protein>
<keyword evidence="3" id="KW-1185">Reference proteome</keyword>
<reference evidence="2 3" key="1">
    <citation type="submission" date="2019-05" db="EMBL/GenBank/DDBJ databases">
        <title>Another draft genome of Portunus trituberculatus and its Hox gene families provides insights of decapod evolution.</title>
        <authorList>
            <person name="Jeong J.-H."/>
            <person name="Song I."/>
            <person name="Kim S."/>
            <person name="Choi T."/>
            <person name="Kim D."/>
            <person name="Ryu S."/>
            <person name="Kim W."/>
        </authorList>
    </citation>
    <scope>NUCLEOTIDE SEQUENCE [LARGE SCALE GENOMIC DNA]</scope>
    <source>
        <tissue evidence="2">Muscle</tissue>
    </source>
</reference>
<dbReference type="Proteomes" id="UP000324222">
    <property type="component" value="Unassembled WGS sequence"/>
</dbReference>
<feature type="compositionally biased region" description="Basic and acidic residues" evidence="1">
    <location>
        <begin position="12"/>
        <end position="21"/>
    </location>
</feature>
<proteinExistence type="predicted"/>
<name>A0A5B7GGL9_PORTR</name>
<dbReference type="AlphaFoldDB" id="A0A5B7GGL9"/>
<sequence>MKKEEEPESEEIEKGEKQEEIIKRRSERWRRKGEMRSGDNIGGGCLLRRVSGASGSINLSRAGGERHSITTNSTIATTSTTEITICQEPYPEDAMLFLHVSFISVASSGSQSRQRYYAVQVSGSIDFPASTMSVVRGLVMASTLRCV</sequence>
<evidence type="ECO:0000313" key="3">
    <source>
        <dbReference type="Proteomes" id="UP000324222"/>
    </source>
</evidence>